<proteinExistence type="predicted"/>
<comment type="caution">
    <text evidence="2">The sequence shown here is derived from an EMBL/GenBank/DDBJ whole genome shotgun (WGS) entry which is preliminary data.</text>
</comment>
<dbReference type="EMBL" id="JAIWQS010000262">
    <property type="protein sequence ID" value="KAJ8746907.1"/>
    <property type="molecule type" value="Genomic_DNA"/>
</dbReference>
<sequence>MSLNSTSAKLSTMFKSEGSDRGKKPMALDVTLPYYLHPFGGRDKGHDSGVSSGSGYGRCNTTLANAAQGAATSSSLHSINLTMQAHNALGLGLAFKLRLKLNIRLRLKLNIRPKVSVQA</sequence>
<dbReference type="Proteomes" id="UP001159364">
    <property type="component" value="Unassembled WGS sequence"/>
</dbReference>
<name>A0AAV8S410_9ROSI</name>
<gene>
    <name evidence="2" type="ORF">K2173_013140</name>
</gene>
<organism evidence="2 3">
    <name type="scientific">Erythroxylum novogranatense</name>
    <dbReference type="NCBI Taxonomy" id="1862640"/>
    <lineage>
        <taxon>Eukaryota</taxon>
        <taxon>Viridiplantae</taxon>
        <taxon>Streptophyta</taxon>
        <taxon>Embryophyta</taxon>
        <taxon>Tracheophyta</taxon>
        <taxon>Spermatophyta</taxon>
        <taxon>Magnoliopsida</taxon>
        <taxon>eudicotyledons</taxon>
        <taxon>Gunneridae</taxon>
        <taxon>Pentapetalae</taxon>
        <taxon>rosids</taxon>
        <taxon>fabids</taxon>
        <taxon>Malpighiales</taxon>
        <taxon>Erythroxylaceae</taxon>
        <taxon>Erythroxylum</taxon>
    </lineage>
</organism>
<keyword evidence="3" id="KW-1185">Reference proteome</keyword>
<feature type="region of interest" description="Disordered" evidence="1">
    <location>
        <begin position="1"/>
        <end position="24"/>
    </location>
</feature>
<evidence type="ECO:0000256" key="1">
    <source>
        <dbReference type="SAM" id="MobiDB-lite"/>
    </source>
</evidence>
<evidence type="ECO:0000313" key="2">
    <source>
        <dbReference type="EMBL" id="KAJ8746907.1"/>
    </source>
</evidence>
<dbReference type="AlphaFoldDB" id="A0AAV8S410"/>
<feature type="compositionally biased region" description="Polar residues" evidence="1">
    <location>
        <begin position="1"/>
        <end position="14"/>
    </location>
</feature>
<protein>
    <submittedName>
        <fullName evidence="2">Uncharacterized protein</fullName>
    </submittedName>
</protein>
<reference evidence="2 3" key="1">
    <citation type="submission" date="2021-09" db="EMBL/GenBank/DDBJ databases">
        <title>Genomic insights and catalytic innovation underlie evolution of tropane alkaloids biosynthesis.</title>
        <authorList>
            <person name="Wang Y.-J."/>
            <person name="Tian T."/>
            <person name="Huang J.-P."/>
            <person name="Huang S.-X."/>
        </authorList>
    </citation>
    <scope>NUCLEOTIDE SEQUENCE [LARGE SCALE GENOMIC DNA]</scope>
    <source>
        <strain evidence="2">KIB-2018</strain>
        <tissue evidence="2">Leaf</tissue>
    </source>
</reference>
<accession>A0AAV8S410</accession>
<evidence type="ECO:0000313" key="3">
    <source>
        <dbReference type="Proteomes" id="UP001159364"/>
    </source>
</evidence>